<proteinExistence type="predicted"/>
<protein>
    <submittedName>
        <fullName evidence="1">Uncharacterized protein</fullName>
    </submittedName>
</protein>
<reference evidence="1" key="2">
    <citation type="journal article" date="2023" name="PLoS ONE">
        <title>Philodulcilactobacillus myokoensis gen. nov., sp. nov., a fructophilic, acidophilic, and agar-phobic lactic acid bacterium isolated from fermented vegetable extracts.</title>
        <authorList>
            <person name="Kouya T."/>
            <person name="Ishiyama Y."/>
            <person name="Ohashi S."/>
            <person name="Kumakubo R."/>
            <person name="Yamazaki T."/>
            <person name="Otaki T."/>
        </authorList>
    </citation>
    <scope>NUCLEOTIDE SEQUENCE</scope>
    <source>
        <strain evidence="1">WR16-4</strain>
    </source>
</reference>
<reference evidence="1" key="1">
    <citation type="submission" date="2022-07" db="EMBL/GenBank/DDBJ databases">
        <authorList>
            <person name="Kouya T."/>
            <person name="Ishiyama Y."/>
        </authorList>
    </citation>
    <scope>NUCLEOTIDE SEQUENCE</scope>
    <source>
        <strain evidence="1">WR16-4</strain>
    </source>
</reference>
<dbReference type="EMBL" id="BRPL01000002">
    <property type="protein sequence ID" value="GLB46067.1"/>
    <property type="molecule type" value="Genomic_DNA"/>
</dbReference>
<gene>
    <name evidence="1" type="ORF">WR164_00460</name>
</gene>
<dbReference type="AlphaFoldDB" id="A0A9W6AY14"/>
<keyword evidence="2" id="KW-1185">Reference proteome</keyword>
<dbReference type="Proteomes" id="UP001144204">
    <property type="component" value="Unassembled WGS sequence"/>
</dbReference>
<organism evidence="1 2">
    <name type="scientific">Philodulcilactobacillus myokoensis</name>
    <dbReference type="NCBI Taxonomy" id="2929573"/>
    <lineage>
        <taxon>Bacteria</taxon>
        <taxon>Bacillati</taxon>
        <taxon>Bacillota</taxon>
        <taxon>Bacilli</taxon>
        <taxon>Lactobacillales</taxon>
        <taxon>Lactobacillaceae</taxon>
        <taxon>Philodulcilactobacillus</taxon>
    </lineage>
</organism>
<comment type="caution">
    <text evidence="1">The sequence shown here is derived from an EMBL/GenBank/DDBJ whole genome shotgun (WGS) entry which is preliminary data.</text>
</comment>
<name>A0A9W6AY14_9LACO</name>
<evidence type="ECO:0000313" key="1">
    <source>
        <dbReference type="EMBL" id="GLB46067.1"/>
    </source>
</evidence>
<sequence>MPEEYKGNSYYEVICYLNPKNKNIKQIFYGMNGKISINVKKVSIANYIKNMFN</sequence>
<evidence type="ECO:0000313" key="2">
    <source>
        <dbReference type="Proteomes" id="UP001144204"/>
    </source>
</evidence>
<accession>A0A9W6AY14</accession>